<evidence type="ECO:0000256" key="7">
    <source>
        <dbReference type="ARBA" id="ARBA00023306"/>
    </source>
</evidence>
<evidence type="ECO:0000313" key="10">
    <source>
        <dbReference type="EMBL" id="APM38573.1"/>
    </source>
</evidence>
<keyword evidence="7" id="KW-0131">Cell cycle</keyword>
<dbReference type="AlphaFoldDB" id="A0A1L5F6G4"/>
<evidence type="ECO:0000256" key="1">
    <source>
        <dbReference type="ARBA" id="ARBA00004370"/>
    </source>
</evidence>
<dbReference type="InterPro" id="IPR034746">
    <property type="entry name" value="POTRA"/>
</dbReference>
<keyword evidence="2" id="KW-1003">Cell membrane</keyword>
<feature type="domain" description="POTRA" evidence="9">
    <location>
        <begin position="46"/>
        <end position="114"/>
    </location>
</feature>
<dbReference type="Pfam" id="PF03799">
    <property type="entry name" value="FtsQ_DivIB_C"/>
    <property type="match status" value="1"/>
</dbReference>
<dbReference type="OrthoDB" id="1953902at2"/>
<dbReference type="RefSeq" id="WP_073538241.1">
    <property type="nucleotide sequence ID" value="NZ_CP018335.1"/>
</dbReference>
<keyword evidence="5 8" id="KW-1133">Transmembrane helix</keyword>
<dbReference type="Proteomes" id="UP000184604">
    <property type="component" value="Chromosome"/>
</dbReference>
<name>A0A1L5F6G4_CLOKL</name>
<dbReference type="EMBL" id="CP018335">
    <property type="protein sequence ID" value="APM38573.1"/>
    <property type="molecule type" value="Genomic_DNA"/>
</dbReference>
<evidence type="ECO:0000256" key="6">
    <source>
        <dbReference type="ARBA" id="ARBA00023136"/>
    </source>
</evidence>
<evidence type="ECO:0000256" key="4">
    <source>
        <dbReference type="ARBA" id="ARBA00022692"/>
    </source>
</evidence>
<organism evidence="10 11">
    <name type="scientific">Clostridium kluyveri</name>
    <dbReference type="NCBI Taxonomy" id="1534"/>
    <lineage>
        <taxon>Bacteria</taxon>
        <taxon>Bacillati</taxon>
        <taxon>Bacillota</taxon>
        <taxon>Clostridia</taxon>
        <taxon>Eubacteriales</taxon>
        <taxon>Clostridiaceae</taxon>
        <taxon>Clostridium</taxon>
    </lineage>
</organism>
<proteinExistence type="predicted"/>
<dbReference type="PANTHER" id="PTHR37820:SF1">
    <property type="entry name" value="CELL DIVISION PROTEIN FTSQ"/>
    <property type="match status" value="1"/>
</dbReference>
<dbReference type="GO" id="GO:0005886">
    <property type="term" value="C:plasma membrane"/>
    <property type="evidence" value="ECO:0007669"/>
    <property type="project" value="TreeGrafter"/>
</dbReference>
<gene>
    <name evidence="10" type="ORF">BS101_07370</name>
</gene>
<keyword evidence="4 8" id="KW-0812">Transmembrane</keyword>
<dbReference type="InterPro" id="IPR013685">
    <property type="entry name" value="POTRA_FtsQ_type"/>
</dbReference>
<dbReference type="PANTHER" id="PTHR37820">
    <property type="entry name" value="CELL DIVISION PROTEIN DIVIB"/>
    <property type="match status" value="1"/>
</dbReference>
<evidence type="ECO:0000259" key="9">
    <source>
        <dbReference type="PROSITE" id="PS51779"/>
    </source>
</evidence>
<dbReference type="InterPro" id="IPR050487">
    <property type="entry name" value="FtsQ_DivIB"/>
</dbReference>
<evidence type="ECO:0000256" key="5">
    <source>
        <dbReference type="ARBA" id="ARBA00022989"/>
    </source>
</evidence>
<dbReference type="Pfam" id="PF08478">
    <property type="entry name" value="POTRA_1"/>
    <property type="match status" value="1"/>
</dbReference>
<protein>
    <submittedName>
        <fullName evidence="10">Cell division protein FtsQ</fullName>
    </submittedName>
</protein>
<dbReference type="Gene3D" id="3.10.20.310">
    <property type="entry name" value="membrane protein fhac"/>
    <property type="match status" value="1"/>
</dbReference>
<dbReference type="InterPro" id="IPR005548">
    <property type="entry name" value="Cell_div_FtsQ/DivIB_C"/>
</dbReference>
<dbReference type="PROSITE" id="PS51779">
    <property type="entry name" value="POTRA"/>
    <property type="match status" value="1"/>
</dbReference>
<feature type="transmembrane region" description="Helical" evidence="8">
    <location>
        <begin position="25"/>
        <end position="46"/>
    </location>
</feature>
<evidence type="ECO:0000313" key="11">
    <source>
        <dbReference type="Proteomes" id="UP000184604"/>
    </source>
</evidence>
<keyword evidence="6 8" id="KW-0472">Membrane</keyword>
<dbReference type="GO" id="GO:0051301">
    <property type="term" value="P:cell division"/>
    <property type="evidence" value="ECO:0007669"/>
    <property type="project" value="UniProtKB-KW"/>
</dbReference>
<accession>A0A1L5F6G4</accession>
<evidence type="ECO:0000256" key="8">
    <source>
        <dbReference type="SAM" id="Phobius"/>
    </source>
</evidence>
<evidence type="ECO:0000256" key="2">
    <source>
        <dbReference type="ARBA" id="ARBA00022475"/>
    </source>
</evidence>
<comment type="subcellular location">
    <subcellularLocation>
        <location evidence="1">Membrane</location>
    </subcellularLocation>
</comment>
<keyword evidence="3 10" id="KW-0132">Cell division</keyword>
<sequence>MSKLLKKTDNQLILKRRRKKRLKKTCMGMIFLIAVFLILCLKLPYFNIQHIRVYGNKSISSSEIIRNSKMYTGNNIFYINLRDIKDNILTNPYIRETTITRVLPNTININVKERSSIFYCQNSDTYFVIDKTGILLEERGNINNMQLVKLEGINYTNKDIGKTTESKDDRKIKAITAFGNMVENNDLSFRVTDLDVSNPIDIKAYFNNICVKLGTVDDIDKKINRAVNVLLDANLVSAKGYIDVRFNSNPVFFTEN</sequence>
<reference evidence="10 11" key="1">
    <citation type="submission" date="2016-12" db="EMBL/GenBank/DDBJ databases">
        <title>Complete genome sequence of Clostridium kluyveri JZZ isolated from the pit mud of a Chinese flavor liquor-making factory.</title>
        <authorList>
            <person name="Wang Y."/>
        </authorList>
    </citation>
    <scope>NUCLEOTIDE SEQUENCE [LARGE SCALE GENOMIC DNA]</scope>
    <source>
        <strain evidence="10 11">JZZ</strain>
    </source>
</reference>
<evidence type="ECO:0000256" key="3">
    <source>
        <dbReference type="ARBA" id="ARBA00022618"/>
    </source>
</evidence>